<keyword evidence="9" id="KW-1185">Reference proteome</keyword>
<organism evidence="8 9">
    <name type="scientific">Emiliania huxleyi (strain CCMP1516)</name>
    <dbReference type="NCBI Taxonomy" id="280463"/>
    <lineage>
        <taxon>Eukaryota</taxon>
        <taxon>Haptista</taxon>
        <taxon>Haptophyta</taxon>
        <taxon>Prymnesiophyceae</taxon>
        <taxon>Isochrysidales</taxon>
        <taxon>Noelaerhabdaceae</taxon>
        <taxon>Emiliania</taxon>
    </lineage>
</organism>
<evidence type="ECO:0000259" key="7">
    <source>
        <dbReference type="PROSITE" id="PS50089"/>
    </source>
</evidence>
<evidence type="ECO:0000256" key="5">
    <source>
        <dbReference type="SAM" id="MobiDB-lite"/>
    </source>
</evidence>
<evidence type="ECO:0000313" key="9">
    <source>
        <dbReference type="Proteomes" id="UP000013827"/>
    </source>
</evidence>
<feature type="compositionally biased region" description="Gly residues" evidence="5">
    <location>
        <begin position="220"/>
        <end position="243"/>
    </location>
</feature>
<dbReference type="SUPFAM" id="SSF57850">
    <property type="entry name" value="RING/U-box"/>
    <property type="match status" value="1"/>
</dbReference>
<evidence type="ECO:0000313" key="8">
    <source>
        <dbReference type="EnsemblProtists" id="EOD36873"/>
    </source>
</evidence>
<keyword evidence="3" id="KW-0862">Zinc</keyword>
<dbReference type="PaxDb" id="2903-EOD36873"/>
<evidence type="ECO:0000256" key="3">
    <source>
        <dbReference type="ARBA" id="ARBA00022833"/>
    </source>
</evidence>
<reference evidence="8" key="2">
    <citation type="submission" date="2024-10" db="UniProtKB">
        <authorList>
            <consortium name="EnsemblProtists"/>
        </authorList>
    </citation>
    <scope>IDENTIFICATION</scope>
</reference>
<dbReference type="KEGG" id="ehx:EMIHUDRAFT_98270"/>
<dbReference type="AlphaFoldDB" id="A0A0D3KM88"/>
<keyword evidence="6" id="KW-0812">Transmembrane</keyword>
<evidence type="ECO:0000256" key="4">
    <source>
        <dbReference type="PROSITE-ProRule" id="PRU00175"/>
    </source>
</evidence>
<accession>A0A0D3KM88</accession>
<protein>
    <recommendedName>
        <fullName evidence="7">RING-type domain-containing protein</fullName>
    </recommendedName>
</protein>
<evidence type="ECO:0000256" key="2">
    <source>
        <dbReference type="ARBA" id="ARBA00022771"/>
    </source>
</evidence>
<name>A0A0D3KM88_EMIH1</name>
<dbReference type="SMART" id="SM00184">
    <property type="entry name" value="RING"/>
    <property type="match status" value="1"/>
</dbReference>
<dbReference type="GO" id="GO:0008270">
    <property type="term" value="F:zinc ion binding"/>
    <property type="evidence" value="ECO:0007669"/>
    <property type="project" value="UniProtKB-KW"/>
</dbReference>
<dbReference type="STRING" id="2903.R1DMR9"/>
<dbReference type="GeneID" id="17282143"/>
<dbReference type="SMART" id="SM01197">
    <property type="entry name" value="FANCL_C"/>
    <property type="match status" value="1"/>
</dbReference>
<dbReference type="eggNOG" id="KOG0800">
    <property type="taxonomic scope" value="Eukaryota"/>
</dbReference>
<keyword evidence="6" id="KW-0472">Membrane</keyword>
<dbReference type="Pfam" id="PF13639">
    <property type="entry name" value="zf-RING_2"/>
    <property type="match status" value="1"/>
</dbReference>
<dbReference type="Gene3D" id="3.30.40.10">
    <property type="entry name" value="Zinc/RING finger domain, C3HC4 (zinc finger)"/>
    <property type="match status" value="1"/>
</dbReference>
<feature type="transmembrane region" description="Helical" evidence="6">
    <location>
        <begin position="188"/>
        <end position="209"/>
    </location>
</feature>
<proteinExistence type="predicted"/>
<evidence type="ECO:0000256" key="6">
    <source>
        <dbReference type="SAM" id="Phobius"/>
    </source>
</evidence>
<dbReference type="PROSITE" id="PS50089">
    <property type="entry name" value="ZF_RING_2"/>
    <property type="match status" value="1"/>
</dbReference>
<feature type="domain" description="RING-type" evidence="7">
    <location>
        <begin position="270"/>
        <end position="318"/>
    </location>
</feature>
<dbReference type="InterPro" id="IPR013083">
    <property type="entry name" value="Znf_RING/FYVE/PHD"/>
</dbReference>
<keyword evidence="6" id="KW-1133">Transmembrane helix</keyword>
<dbReference type="EnsemblProtists" id="EOD36873">
    <property type="protein sequence ID" value="EOD36873"/>
    <property type="gene ID" value="EMIHUDRAFT_98270"/>
</dbReference>
<dbReference type="HOGENOM" id="CLU_755308_0_0_1"/>
<dbReference type="PANTHER" id="PTHR45798">
    <property type="entry name" value="RING-H2 FINGER PROTEIN ATL61-RELATED-RELATED"/>
    <property type="match status" value="1"/>
</dbReference>
<dbReference type="PANTHER" id="PTHR45798:SF77">
    <property type="entry name" value="OS08G0330301 PROTEIN"/>
    <property type="match status" value="1"/>
</dbReference>
<sequence length="367" mass="37460">MVDSFILDDRSEGVTGTGWLTGSYKYCEDANGGGLSWHHDDGQNKGRVSAVYSLSGRNTSGCFAVSEWHPGGESCSRYLPSRVPITLTHGSPADPTVTHVFIDQSHNGGGWNPLGFFYFAQGFGQVVSSNAGTDQCDRSVCYWVTDAFKFERAPSDACLANPPPPPAGPRPDASARACCDPTMAERFGGSRIVTLLSCLVVFAMIALLARRWLRRRRRAAGGGTSGGAGGGGGGGSGGGGGGGATELELSTAVAALPTASCAAGETGEDCAICLCAFAEGEKATTLPCGHRYHTACIETWLLGRGGGGQGPNMCPLCKAPVVIVIGSGDASPLGRVRGLALPTASRRVMLAAAPSVRAGSDAGGAAV</sequence>
<reference evidence="9" key="1">
    <citation type="journal article" date="2013" name="Nature">
        <title>Pan genome of the phytoplankton Emiliania underpins its global distribution.</title>
        <authorList>
            <person name="Read B.A."/>
            <person name="Kegel J."/>
            <person name="Klute M.J."/>
            <person name="Kuo A."/>
            <person name="Lefebvre S.C."/>
            <person name="Maumus F."/>
            <person name="Mayer C."/>
            <person name="Miller J."/>
            <person name="Monier A."/>
            <person name="Salamov A."/>
            <person name="Young J."/>
            <person name="Aguilar M."/>
            <person name="Claverie J.M."/>
            <person name="Frickenhaus S."/>
            <person name="Gonzalez K."/>
            <person name="Herman E.K."/>
            <person name="Lin Y.C."/>
            <person name="Napier J."/>
            <person name="Ogata H."/>
            <person name="Sarno A.F."/>
            <person name="Shmutz J."/>
            <person name="Schroeder D."/>
            <person name="de Vargas C."/>
            <person name="Verret F."/>
            <person name="von Dassow P."/>
            <person name="Valentin K."/>
            <person name="Van de Peer Y."/>
            <person name="Wheeler G."/>
            <person name="Dacks J.B."/>
            <person name="Delwiche C.F."/>
            <person name="Dyhrman S.T."/>
            <person name="Glockner G."/>
            <person name="John U."/>
            <person name="Richards T."/>
            <person name="Worden A.Z."/>
            <person name="Zhang X."/>
            <person name="Grigoriev I.V."/>
            <person name="Allen A.E."/>
            <person name="Bidle K."/>
            <person name="Borodovsky M."/>
            <person name="Bowler C."/>
            <person name="Brownlee C."/>
            <person name="Cock J.M."/>
            <person name="Elias M."/>
            <person name="Gladyshev V.N."/>
            <person name="Groth M."/>
            <person name="Guda C."/>
            <person name="Hadaegh A."/>
            <person name="Iglesias-Rodriguez M.D."/>
            <person name="Jenkins J."/>
            <person name="Jones B.M."/>
            <person name="Lawson T."/>
            <person name="Leese F."/>
            <person name="Lindquist E."/>
            <person name="Lobanov A."/>
            <person name="Lomsadze A."/>
            <person name="Malik S.B."/>
            <person name="Marsh M.E."/>
            <person name="Mackinder L."/>
            <person name="Mock T."/>
            <person name="Mueller-Roeber B."/>
            <person name="Pagarete A."/>
            <person name="Parker M."/>
            <person name="Probert I."/>
            <person name="Quesneville H."/>
            <person name="Raines C."/>
            <person name="Rensing S.A."/>
            <person name="Riano-Pachon D.M."/>
            <person name="Richier S."/>
            <person name="Rokitta S."/>
            <person name="Shiraiwa Y."/>
            <person name="Soanes D.M."/>
            <person name="van der Giezen M."/>
            <person name="Wahlund T.M."/>
            <person name="Williams B."/>
            <person name="Wilson W."/>
            <person name="Wolfe G."/>
            <person name="Wurch L.L."/>
        </authorList>
    </citation>
    <scope>NUCLEOTIDE SEQUENCE</scope>
</reference>
<dbReference type="InterPro" id="IPR001841">
    <property type="entry name" value="Znf_RING"/>
</dbReference>
<evidence type="ECO:0000256" key="1">
    <source>
        <dbReference type="ARBA" id="ARBA00022723"/>
    </source>
</evidence>
<keyword evidence="2 4" id="KW-0863">Zinc-finger</keyword>
<dbReference type="Proteomes" id="UP000013827">
    <property type="component" value="Unassembled WGS sequence"/>
</dbReference>
<feature type="region of interest" description="Disordered" evidence="5">
    <location>
        <begin position="219"/>
        <end position="243"/>
    </location>
</feature>
<dbReference type="InterPro" id="IPR052788">
    <property type="entry name" value="RING-type_E3_ligase_ATL"/>
</dbReference>
<dbReference type="RefSeq" id="XP_005789302.1">
    <property type="nucleotide sequence ID" value="XM_005789245.1"/>
</dbReference>
<keyword evidence="1" id="KW-0479">Metal-binding</keyword>